<reference evidence="2 3" key="1">
    <citation type="submission" date="2019-01" db="EMBL/GenBank/DDBJ databases">
        <authorList>
            <person name="Sayadi A."/>
        </authorList>
    </citation>
    <scope>NUCLEOTIDE SEQUENCE [LARGE SCALE GENOMIC DNA]</scope>
</reference>
<organism evidence="2 3">
    <name type="scientific">Callosobruchus maculatus</name>
    <name type="common">Southern cowpea weevil</name>
    <name type="synonym">Pulse bruchid</name>
    <dbReference type="NCBI Taxonomy" id="64391"/>
    <lineage>
        <taxon>Eukaryota</taxon>
        <taxon>Metazoa</taxon>
        <taxon>Ecdysozoa</taxon>
        <taxon>Arthropoda</taxon>
        <taxon>Hexapoda</taxon>
        <taxon>Insecta</taxon>
        <taxon>Pterygota</taxon>
        <taxon>Neoptera</taxon>
        <taxon>Endopterygota</taxon>
        <taxon>Coleoptera</taxon>
        <taxon>Polyphaga</taxon>
        <taxon>Cucujiformia</taxon>
        <taxon>Chrysomeloidea</taxon>
        <taxon>Chrysomelidae</taxon>
        <taxon>Bruchinae</taxon>
        <taxon>Bruchini</taxon>
        <taxon>Callosobruchus</taxon>
    </lineage>
</organism>
<dbReference type="AlphaFoldDB" id="A0A653D7R5"/>
<proteinExistence type="predicted"/>
<evidence type="ECO:0000313" key="2">
    <source>
        <dbReference type="EMBL" id="VEN55976.1"/>
    </source>
</evidence>
<keyword evidence="3" id="KW-1185">Reference proteome</keyword>
<sequence>ANCILHPRRRCGGRHRKSHRPVYTYNTVPRGPRYSTLNSQRSTSECSSTRRAISNQSHHIHQYHQIKRVHRRDDVPPVYREFLCCSVSLREDTDITI</sequence>
<feature type="region of interest" description="Disordered" evidence="1">
    <location>
        <begin position="23"/>
        <end position="45"/>
    </location>
</feature>
<gene>
    <name evidence="2" type="ORF">CALMAC_LOCUS15002</name>
</gene>
<feature type="compositionally biased region" description="Polar residues" evidence="1">
    <location>
        <begin position="35"/>
        <end position="45"/>
    </location>
</feature>
<dbReference type="Proteomes" id="UP000410492">
    <property type="component" value="Unassembled WGS sequence"/>
</dbReference>
<dbReference type="EMBL" id="CAACVG010010503">
    <property type="protein sequence ID" value="VEN55976.1"/>
    <property type="molecule type" value="Genomic_DNA"/>
</dbReference>
<feature type="non-terminal residue" evidence="2">
    <location>
        <position position="1"/>
    </location>
</feature>
<protein>
    <submittedName>
        <fullName evidence="2">Uncharacterized protein</fullName>
    </submittedName>
</protein>
<dbReference type="OrthoDB" id="10392614at2759"/>
<name>A0A653D7R5_CALMS</name>
<accession>A0A653D7R5</accession>
<evidence type="ECO:0000256" key="1">
    <source>
        <dbReference type="SAM" id="MobiDB-lite"/>
    </source>
</evidence>
<evidence type="ECO:0000313" key="3">
    <source>
        <dbReference type="Proteomes" id="UP000410492"/>
    </source>
</evidence>